<evidence type="ECO:0000313" key="3">
    <source>
        <dbReference type="EMBL" id="PGO77885.1"/>
    </source>
</evidence>
<evidence type="ECO:0000313" key="4">
    <source>
        <dbReference type="Proteomes" id="UP000223834"/>
    </source>
</evidence>
<comment type="caution">
    <text evidence="3">The sequence shown here is derived from an EMBL/GenBank/DDBJ whole genome shotgun (WGS) entry which is preliminary data.</text>
</comment>
<sequence length="375" mass="43249">MTLKVIFANRKDCFDRMGGDTVQMMKTKEHLEEQYDIEVIYCTSPQEIEKYKDVSIVHIFNIQTIEQTLEYIEVCKKNGKKVALSTIYWDLSHAYYIDLLSKLKVFNMDNLSKYKNVCNKVRMNVSKVIGKTKTYGTDTYKELRRKALIDADILLPNSAEELGIVANEFGIPKEILEEKAFLVPNAIENKEKVDIRNSSSINVEGYILQVGRIEPIKNQLNVVKAMFEDKEIPIVFIGRIGNEAYYKEVIKLAEKRGNVFFLGELSHDDLIDYYQKAKVHILPSFRESPGLSTLEALWCGTEIVVATPEYCPVHFYKFDKYGHQCDPYDVKSIRESILTAMENPKNVELPDAYKHYISYENAANITYSSYQSILI</sequence>
<accession>A0A9X7CCL4</accession>
<name>A0A9X7CCL4_BACCE</name>
<dbReference type="GO" id="GO:0016757">
    <property type="term" value="F:glycosyltransferase activity"/>
    <property type="evidence" value="ECO:0007669"/>
    <property type="project" value="InterPro"/>
</dbReference>
<dbReference type="RefSeq" id="WP_098771022.1">
    <property type="nucleotide sequence ID" value="NZ_CP120958.1"/>
</dbReference>
<organism evidence="3 4">
    <name type="scientific">Bacillus cereus</name>
    <dbReference type="NCBI Taxonomy" id="1396"/>
    <lineage>
        <taxon>Bacteria</taxon>
        <taxon>Bacillati</taxon>
        <taxon>Bacillota</taxon>
        <taxon>Bacilli</taxon>
        <taxon>Bacillales</taxon>
        <taxon>Bacillaceae</taxon>
        <taxon>Bacillus</taxon>
        <taxon>Bacillus cereus group</taxon>
    </lineage>
</organism>
<evidence type="ECO:0000256" key="1">
    <source>
        <dbReference type="ARBA" id="ARBA00022679"/>
    </source>
</evidence>
<dbReference type="PANTHER" id="PTHR46401:SF2">
    <property type="entry name" value="GLYCOSYLTRANSFERASE WBBK-RELATED"/>
    <property type="match status" value="1"/>
</dbReference>
<dbReference type="PANTHER" id="PTHR46401">
    <property type="entry name" value="GLYCOSYLTRANSFERASE WBBK-RELATED"/>
    <property type="match status" value="1"/>
</dbReference>
<reference evidence="3 4" key="1">
    <citation type="submission" date="2017-09" db="EMBL/GenBank/DDBJ databases">
        <title>Large-scale bioinformatics analysis of Bacillus genomes uncovers conserved roles of natural products in bacterial physiology.</title>
        <authorList>
            <consortium name="Agbiome Team Llc"/>
            <person name="Bleich R.M."/>
            <person name="Grubbs K.J."/>
            <person name="Santa Maria K.C."/>
            <person name="Allen S.E."/>
            <person name="Farag S."/>
            <person name="Shank E.A."/>
            <person name="Bowers A."/>
        </authorList>
    </citation>
    <scope>NUCLEOTIDE SEQUENCE [LARGE SCALE GENOMIC DNA]</scope>
    <source>
        <strain evidence="3 4">AFS049141</strain>
    </source>
</reference>
<dbReference type="Pfam" id="PF00534">
    <property type="entry name" value="Glycos_transf_1"/>
    <property type="match status" value="1"/>
</dbReference>
<dbReference type="Proteomes" id="UP000223834">
    <property type="component" value="Unassembled WGS sequence"/>
</dbReference>
<dbReference type="EMBL" id="NUIQ01000085">
    <property type="protein sequence ID" value="PGO77885.1"/>
    <property type="molecule type" value="Genomic_DNA"/>
</dbReference>
<dbReference type="InterPro" id="IPR001296">
    <property type="entry name" value="Glyco_trans_1"/>
</dbReference>
<dbReference type="GO" id="GO:0009103">
    <property type="term" value="P:lipopolysaccharide biosynthetic process"/>
    <property type="evidence" value="ECO:0007669"/>
    <property type="project" value="TreeGrafter"/>
</dbReference>
<protein>
    <recommendedName>
        <fullName evidence="2">Glycosyl transferase family 1 domain-containing protein</fullName>
    </recommendedName>
</protein>
<proteinExistence type="predicted"/>
<feature type="domain" description="Glycosyl transferase family 1" evidence="2">
    <location>
        <begin position="199"/>
        <end position="350"/>
    </location>
</feature>
<gene>
    <name evidence="3" type="ORF">CN980_10820</name>
</gene>
<dbReference type="SUPFAM" id="SSF53756">
    <property type="entry name" value="UDP-Glycosyltransferase/glycogen phosphorylase"/>
    <property type="match status" value="1"/>
</dbReference>
<evidence type="ECO:0000259" key="2">
    <source>
        <dbReference type="Pfam" id="PF00534"/>
    </source>
</evidence>
<dbReference type="AlphaFoldDB" id="A0A9X7CCL4"/>
<dbReference type="Gene3D" id="3.40.50.2000">
    <property type="entry name" value="Glycogen Phosphorylase B"/>
    <property type="match status" value="1"/>
</dbReference>
<keyword evidence="1" id="KW-0808">Transferase</keyword>